<protein>
    <submittedName>
        <fullName evidence="2">Uncharacterized protein</fullName>
    </submittedName>
</protein>
<evidence type="ECO:0000256" key="1">
    <source>
        <dbReference type="SAM" id="MobiDB-lite"/>
    </source>
</evidence>
<evidence type="ECO:0000313" key="2">
    <source>
        <dbReference type="EMBL" id="ACY90946.1"/>
    </source>
</evidence>
<dbReference type="HOGENOM" id="CLU_3367190_0_0_6"/>
<gene>
    <name evidence="2" type="ordered locus">STM14_4565</name>
</gene>
<keyword evidence="3" id="KW-1185">Reference proteome</keyword>
<proteinExistence type="predicted"/>
<sequence length="35" mass="3854">MILFTISLTKDEMNEAGKGGEPRLTAGWRDSSLTK</sequence>
<evidence type="ECO:0000313" key="3">
    <source>
        <dbReference type="Proteomes" id="UP000002695"/>
    </source>
</evidence>
<organism evidence="2 3">
    <name type="scientific">Salmonella typhimurium (strain 14028s / SGSC 2262)</name>
    <dbReference type="NCBI Taxonomy" id="588858"/>
    <lineage>
        <taxon>Bacteria</taxon>
        <taxon>Pseudomonadati</taxon>
        <taxon>Pseudomonadota</taxon>
        <taxon>Gammaproteobacteria</taxon>
        <taxon>Enterobacterales</taxon>
        <taxon>Enterobacteriaceae</taxon>
        <taxon>Salmonella</taxon>
    </lineage>
</organism>
<accession>A0A0F6B8U4</accession>
<reference evidence="2 3" key="1">
    <citation type="journal article" date="2010" name="J. Bacteriol.">
        <title>Short-term signatures of evolutionary change in the Salmonella enterica serovar typhimurium 14028 genome.</title>
        <authorList>
            <person name="Jarvik T."/>
            <person name="Smillie C."/>
            <person name="Groisman E.A."/>
            <person name="Ochman H."/>
        </authorList>
    </citation>
    <scope>NUCLEOTIDE SEQUENCE [LARGE SCALE GENOMIC DNA]</scope>
    <source>
        <strain evidence="3">14028s / SGSC 2262</strain>
    </source>
</reference>
<dbReference type="Proteomes" id="UP000002695">
    <property type="component" value="Chromosome"/>
</dbReference>
<name>A0A0F6B8U4_SALT1</name>
<dbReference type="KEGG" id="seo:STM14_4565"/>
<dbReference type="AlphaFoldDB" id="A0A0F6B8U4"/>
<feature type="region of interest" description="Disordered" evidence="1">
    <location>
        <begin position="14"/>
        <end position="35"/>
    </location>
</feature>
<dbReference type="EMBL" id="CP001363">
    <property type="protein sequence ID" value="ACY90946.1"/>
    <property type="molecule type" value="Genomic_DNA"/>
</dbReference>